<keyword evidence="3" id="KW-1185">Reference proteome</keyword>
<feature type="transmembrane region" description="Helical" evidence="1">
    <location>
        <begin position="20"/>
        <end position="42"/>
    </location>
</feature>
<protein>
    <submittedName>
        <fullName evidence="2">Uncharacterized protein</fullName>
    </submittedName>
</protein>
<dbReference type="Proteomes" id="UP000468531">
    <property type="component" value="Unassembled WGS sequence"/>
</dbReference>
<reference evidence="2 3" key="1">
    <citation type="journal article" date="2020" name="Arch. Microbiol.">
        <title>Bradyrhizobium uaiense sp. nov., a new highly efficient cowpea symbiont.</title>
        <authorList>
            <person name="Cabral Michel D."/>
            <person name="Azarias Guimaraes A."/>
            <person name="Martins da Costa E."/>
            <person name="Soares de Carvalho T."/>
            <person name="Balsanelli E."/>
            <person name="Willems A."/>
            <person name="Maltempi de Souza E."/>
            <person name="de Souza Moreira F.M."/>
        </authorList>
    </citation>
    <scope>NUCLEOTIDE SEQUENCE [LARGE SCALE GENOMIC DNA]</scope>
    <source>
        <strain evidence="2 3">UFLA 03-164</strain>
    </source>
</reference>
<evidence type="ECO:0000256" key="1">
    <source>
        <dbReference type="SAM" id="Phobius"/>
    </source>
</evidence>
<dbReference type="AlphaFoldDB" id="A0A6P1B829"/>
<organism evidence="2 3">
    <name type="scientific">Bradyrhizobium uaiense</name>
    <dbReference type="NCBI Taxonomy" id="2594946"/>
    <lineage>
        <taxon>Bacteria</taxon>
        <taxon>Pseudomonadati</taxon>
        <taxon>Pseudomonadota</taxon>
        <taxon>Alphaproteobacteria</taxon>
        <taxon>Hyphomicrobiales</taxon>
        <taxon>Nitrobacteraceae</taxon>
        <taxon>Bradyrhizobium</taxon>
    </lineage>
</organism>
<evidence type="ECO:0000313" key="2">
    <source>
        <dbReference type="EMBL" id="NEU94686.1"/>
    </source>
</evidence>
<comment type="caution">
    <text evidence="2">The sequence shown here is derived from an EMBL/GenBank/DDBJ whole genome shotgun (WGS) entry which is preliminary data.</text>
</comment>
<feature type="transmembrane region" description="Helical" evidence="1">
    <location>
        <begin position="48"/>
        <end position="69"/>
    </location>
</feature>
<evidence type="ECO:0000313" key="3">
    <source>
        <dbReference type="Proteomes" id="UP000468531"/>
    </source>
</evidence>
<dbReference type="EMBL" id="VKHP01000005">
    <property type="protein sequence ID" value="NEU94686.1"/>
    <property type="molecule type" value="Genomic_DNA"/>
</dbReference>
<gene>
    <name evidence="2" type="ORF">FNJ47_02290</name>
</gene>
<keyword evidence="1" id="KW-0472">Membrane</keyword>
<accession>A0A6P1B829</accession>
<proteinExistence type="predicted"/>
<keyword evidence="1" id="KW-1133">Transmembrane helix</keyword>
<keyword evidence="1" id="KW-0812">Transmembrane</keyword>
<name>A0A6P1B829_9BRAD</name>
<dbReference type="RefSeq" id="WP_163150151.1">
    <property type="nucleotide sequence ID" value="NZ_VKHP01000005.1"/>
</dbReference>
<sequence>MLVTYEEGGKVVTITGWRKWLIVAAAMVVVTVILTAVVALLFGIALTLAFVLLIAAPLVCALGLIAYAVRPMWCGTP</sequence>